<sequence length="201" mass="23781">MKKIIIAFYFLLFSNITLGQHILKSGEYDNGLRLAYDCQSNKITGYYENFTGWNEDTKTPRFSCIFYIEGDFSGQKTTIRTYFPEDKNEDTIEGYMEVVNEETINIKLPEDHGGCWNVQHFADKPEAFKLEKNFNWIQIRYVNTTKSYFHKEQSNDKKLKSYLIKGDIVFIEKIENEWVFCSYFGKKTIKAWLKVSDLNKL</sequence>
<dbReference type="RefSeq" id="WP_023576786.1">
    <property type="nucleotide sequence ID" value="NZ_CBCSBQ010000009.1"/>
</dbReference>
<evidence type="ECO:0000313" key="2">
    <source>
        <dbReference type="Proteomes" id="UP000182124"/>
    </source>
</evidence>
<name>A0A1G4VJH3_9FLAO</name>
<organism evidence="1 2">
    <name type="scientific">Flavobacterium saliperosum</name>
    <dbReference type="NCBI Taxonomy" id="329186"/>
    <lineage>
        <taxon>Bacteria</taxon>
        <taxon>Pseudomonadati</taxon>
        <taxon>Bacteroidota</taxon>
        <taxon>Flavobacteriia</taxon>
        <taxon>Flavobacteriales</taxon>
        <taxon>Flavobacteriaceae</taxon>
        <taxon>Flavobacterium</taxon>
    </lineage>
</organism>
<dbReference type="Proteomes" id="UP000182124">
    <property type="component" value="Unassembled WGS sequence"/>
</dbReference>
<protein>
    <submittedName>
        <fullName evidence="1">Uncharacterized protein</fullName>
    </submittedName>
</protein>
<dbReference type="AlphaFoldDB" id="A0A1G4VJH3"/>
<evidence type="ECO:0000313" key="1">
    <source>
        <dbReference type="EMBL" id="SCX07698.1"/>
    </source>
</evidence>
<dbReference type="EMBL" id="FMTY01000002">
    <property type="protein sequence ID" value="SCX07698.1"/>
    <property type="molecule type" value="Genomic_DNA"/>
</dbReference>
<proteinExistence type="predicted"/>
<reference evidence="1 2" key="1">
    <citation type="submission" date="2016-10" db="EMBL/GenBank/DDBJ databases">
        <authorList>
            <person name="de Groot N.N."/>
        </authorList>
    </citation>
    <scope>NUCLEOTIDE SEQUENCE [LARGE SCALE GENOMIC DNA]</scope>
    <source>
        <strain evidence="1 2">CGMCC 1.3801</strain>
    </source>
</reference>
<accession>A0A1G4VJH3</accession>
<gene>
    <name evidence="1" type="ORF">SAMN02927925_01211</name>
</gene>
<dbReference type="eggNOG" id="ENOG5030YJ9">
    <property type="taxonomic scope" value="Bacteria"/>
</dbReference>